<keyword evidence="1" id="KW-0808">Transferase</keyword>
<dbReference type="STRING" id="137733.SAMN05421767_11427"/>
<gene>
    <name evidence="7" type="ORF">SAMN05421767_11427</name>
</gene>
<dbReference type="SMART" id="SM00983">
    <property type="entry name" value="TPK_B1_binding"/>
    <property type="match status" value="1"/>
</dbReference>
<name>A0A1H9KL76_9LACT</name>
<dbReference type="GO" id="GO:0009229">
    <property type="term" value="P:thiamine diphosphate biosynthetic process"/>
    <property type="evidence" value="ECO:0007669"/>
    <property type="project" value="InterPro"/>
</dbReference>
<evidence type="ECO:0000256" key="3">
    <source>
        <dbReference type="ARBA" id="ARBA00022777"/>
    </source>
</evidence>
<dbReference type="EMBL" id="FOGF01000014">
    <property type="protein sequence ID" value="SEQ99623.1"/>
    <property type="molecule type" value="Genomic_DNA"/>
</dbReference>
<dbReference type="EC" id="2.7.6.2" evidence="5"/>
<dbReference type="InterPro" id="IPR007373">
    <property type="entry name" value="Thiamin_PyroPKinase_B1-bd"/>
</dbReference>
<dbReference type="AlphaFoldDB" id="A0A1H9KL76"/>
<dbReference type="InterPro" id="IPR007371">
    <property type="entry name" value="TPK_catalytic"/>
</dbReference>
<keyword evidence="4" id="KW-0067">ATP-binding</keyword>
<evidence type="ECO:0000313" key="8">
    <source>
        <dbReference type="Proteomes" id="UP000198556"/>
    </source>
</evidence>
<dbReference type="GO" id="GO:0004788">
    <property type="term" value="F:thiamine diphosphokinase activity"/>
    <property type="evidence" value="ECO:0007669"/>
    <property type="project" value="UniProtKB-UniRule"/>
</dbReference>
<evidence type="ECO:0000259" key="6">
    <source>
        <dbReference type="SMART" id="SM00983"/>
    </source>
</evidence>
<dbReference type="InterPro" id="IPR053149">
    <property type="entry name" value="TPK"/>
</dbReference>
<organism evidence="7 8">
    <name type="scientific">Granulicatella balaenopterae</name>
    <dbReference type="NCBI Taxonomy" id="137733"/>
    <lineage>
        <taxon>Bacteria</taxon>
        <taxon>Bacillati</taxon>
        <taxon>Bacillota</taxon>
        <taxon>Bacilli</taxon>
        <taxon>Lactobacillales</taxon>
        <taxon>Carnobacteriaceae</taxon>
        <taxon>Granulicatella</taxon>
    </lineage>
</organism>
<accession>A0A1H9KL76</accession>
<dbReference type="GO" id="GO:0006772">
    <property type="term" value="P:thiamine metabolic process"/>
    <property type="evidence" value="ECO:0007669"/>
    <property type="project" value="UniProtKB-UniRule"/>
</dbReference>
<dbReference type="InterPro" id="IPR006282">
    <property type="entry name" value="Thi_PPkinase"/>
</dbReference>
<keyword evidence="3 7" id="KW-0418">Kinase</keyword>
<dbReference type="GO" id="GO:0016301">
    <property type="term" value="F:kinase activity"/>
    <property type="evidence" value="ECO:0007669"/>
    <property type="project" value="UniProtKB-KW"/>
</dbReference>
<keyword evidence="8" id="KW-1185">Reference proteome</keyword>
<dbReference type="GO" id="GO:0005524">
    <property type="term" value="F:ATP binding"/>
    <property type="evidence" value="ECO:0007669"/>
    <property type="project" value="UniProtKB-KW"/>
</dbReference>
<proteinExistence type="predicted"/>
<dbReference type="Pfam" id="PF04265">
    <property type="entry name" value="TPK_B1_binding"/>
    <property type="match status" value="1"/>
</dbReference>
<evidence type="ECO:0000256" key="5">
    <source>
        <dbReference type="NCBIfam" id="TIGR01378"/>
    </source>
</evidence>
<dbReference type="InterPro" id="IPR036759">
    <property type="entry name" value="TPK_catalytic_sf"/>
</dbReference>
<feature type="domain" description="Thiamin pyrophosphokinase thiamin-binding" evidence="6">
    <location>
        <begin position="150"/>
        <end position="214"/>
    </location>
</feature>
<dbReference type="CDD" id="cd07995">
    <property type="entry name" value="TPK"/>
    <property type="match status" value="1"/>
</dbReference>
<keyword evidence="2" id="KW-0547">Nucleotide-binding</keyword>
<dbReference type="Pfam" id="PF04263">
    <property type="entry name" value="TPK_catalytic"/>
    <property type="match status" value="1"/>
</dbReference>
<evidence type="ECO:0000256" key="1">
    <source>
        <dbReference type="ARBA" id="ARBA00022679"/>
    </source>
</evidence>
<reference evidence="7 8" key="1">
    <citation type="submission" date="2016-10" db="EMBL/GenBank/DDBJ databases">
        <authorList>
            <person name="de Groot N.N."/>
        </authorList>
    </citation>
    <scope>NUCLEOTIDE SEQUENCE [LARGE SCALE GENOMIC DNA]</scope>
    <source>
        <strain evidence="7 8">DSM 15827</strain>
    </source>
</reference>
<evidence type="ECO:0000256" key="4">
    <source>
        <dbReference type="ARBA" id="ARBA00022840"/>
    </source>
</evidence>
<dbReference type="PANTHER" id="PTHR41299:SF1">
    <property type="entry name" value="THIAMINE PYROPHOSPHOKINASE"/>
    <property type="match status" value="1"/>
</dbReference>
<evidence type="ECO:0000313" key="7">
    <source>
        <dbReference type="EMBL" id="SEQ99623.1"/>
    </source>
</evidence>
<dbReference type="SUPFAM" id="SSF63999">
    <property type="entry name" value="Thiamin pyrophosphokinase, catalytic domain"/>
    <property type="match status" value="1"/>
</dbReference>
<evidence type="ECO:0000256" key="2">
    <source>
        <dbReference type="ARBA" id="ARBA00022741"/>
    </source>
</evidence>
<dbReference type="PANTHER" id="PTHR41299">
    <property type="entry name" value="THIAMINE PYROPHOSPHOKINASE"/>
    <property type="match status" value="1"/>
</dbReference>
<dbReference type="Gene3D" id="3.40.50.10240">
    <property type="entry name" value="Thiamin pyrophosphokinase, catalytic domain"/>
    <property type="match status" value="1"/>
</dbReference>
<protein>
    <recommendedName>
        <fullName evidence="5">Thiamine diphosphokinase</fullName>
        <ecNumber evidence="5">2.7.6.2</ecNumber>
    </recommendedName>
</protein>
<dbReference type="Proteomes" id="UP000198556">
    <property type="component" value="Unassembled WGS sequence"/>
</dbReference>
<sequence>MKKIFVVIGGPDDDVLEVLTQYHTTSDLQEGVFVGVDGGCPKLIKENLPIDFAIGDFDSVSVNERQRIKEYAQEMIQLPCEKDVTDFEAALAWCVEHYPMNSIHILGAFGGRIDHQLSIIWIANQVKFQKILANLHFESLTNYLSFLLPGQHQLQKYPNMKYLSFITMNKVTNVSLKNVKYPLDGVNYDTPVALISNEFLTDTMTISFDEGLMITCQTNDK</sequence>
<dbReference type="GO" id="GO:0030975">
    <property type="term" value="F:thiamine binding"/>
    <property type="evidence" value="ECO:0007669"/>
    <property type="project" value="InterPro"/>
</dbReference>
<dbReference type="NCBIfam" id="TIGR01378">
    <property type="entry name" value="thi_PPkinase"/>
    <property type="match status" value="1"/>
</dbReference>